<dbReference type="InterPro" id="IPR038731">
    <property type="entry name" value="RgtA/B/C-like"/>
</dbReference>
<evidence type="ECO:0000256" key="2">
    <source>
        <dbReference type="ARBA" id="ARBA00022475"/>
    </source>
</evidence>
<organism evidence="10 11">
    <name type="scientific">Candidatus Ryanbacteria bacterium RIFCSPLOWO2_01_FULL_48_26</name>
    <dbReference type="NCBI Taxonomy" id="1802126"/>
    <lineage>
        <taxon>Bacteria</taxon>
        <taxon>Candidatus Ryaniibacteriota</taxon>
    </lineage>
</organism>
<dbReference type="GO" id="GO:0010041">
    <property type="term" value="P:response to iron(III) ion"/>
    <property type="evidence" value="ECO:0007669"/>
    <property type="project" value="TreeGrafter"/>
</dbReference>
<gene>
    <name evidence="10" type="ORF">A3B25_01415</name>
</gene>
<dbReference type="Pfam" id="PF13231">
    <property type="entry name" value="PMT_2"/>
    <property type="match status" value="1"/>
</dbReference>
<name>A0A1G2GQS8_9BACT</name>
<evidence type="ECO:0000256" key="1">
    <source>
        <dbReference type="ARBA" id="ARBA00004651"/>
    </source>
</evidence>
<dbReference type="PANTHER" id="PTHR33908:SF3">
    <property type="entry name" value="UNDECAPRENYL PHOSPHATE-ALPHA-4-AMINO-4-DEOXY-L-ARABINOSE ARABINOSYL TRANSFERASE"/>
    <property type="match status" value="1"/>
</dbReference>
<accession>A0A1G2GQS8</accession>
<feature type="transmembrane region" description="Helical" evidence="8">
    <location>
        <begin position="215"/>
        <end position="234"/>
    </location>
</feature>
<keyword evidence="3" id="KW-0328">Glycosyltransferase</keyword>
<evidence type="ECO:0000256" key="7">
    <source>
        <dbReference type="ARBA" id="ARBA00023136"/>
    </source>
</evidence>
<comment type="subcellular location">
    <subcellularLocation>
        <location evidence="1">Cell membrane</location>
        <topology evidence="1">Multi-pass membrane protein</topology>
    </subcellularLocation>
</comment>
<feature type="transmembrane region" description="Helical" evidence="8">
    <location>
        <begin position="186"/>
        <end position="203"/>
    </location>
</feature>
<protein>
    <recommendedName>
        <fullName evidence="9">Glycosyltransferase RgtA/B/C/D-like domain-containing protein</fullName>
    </recommendedName>
</protein>
<dbReference type="EMBL" id="MHNW01000044">
    <property type="protein sequence ID" value="OGZ52542.1"/>
    <property type="molecule type" value="Genomic_DNA"/>
</dbReference>
<feature type="transmembrane region" description="Helical" evidence="8">
    <location>
        <begin position="6"/>
        <end position="24"/>
    </location>
</feature>
<proteinExistence type="predicted"/>
<dbReference type="Proteomes" id="UP000179106">
    <property type="component" value="Unassembled WGS sequence"/>
</dbReference>
<dbReference type="GO" id="GO:0016763">
    <property type="term" value="F:pentosyltransferase activity"/>
    <property type="evidence" value="ECO:0007669"/>
    <property type="project" value="TreeGrafter"/>
</dbReference>
<keyword evidence="7 8" id="KW-0472">Membrane</keyword>
<keyword evidence="6 8" id="KW-1133">Transmembrane helix</keyword>
<feature type="transmembrane region" description="Helical" evidence="8">
    <location>
        <begin position="298"/>
        <end position="315"/>
    </location>
</feature>
<feature type="transmembrane region" description="Helical" evidence="8">
    <location>
        <begin position="327"/>
        <end position="345"/>
    </location>
</feature>
<keyword evidence="2" id="KW-1003">Cell membrane</keyword>
<evidence type="ECO:0000256" key="3">
    <source>
        <dbReference type="ARBA" id="ARBA00022676"/>
    </source>
</evidence>
<evidence type="ECO:0000259" key="9">
    <source>
        <dbReference type="Pfam" id="PF13231"/>
    </source>
</evidence>
<feature type="transmembrane region" description="Helical" evidence="8">
    <location>
        <begin position="133"/>
        <end position="153"/>
    </location>
</feature>
<dbReference type="STRING" id="1802126.A3B25_01415"/>
<evidence type="ECO:0000256" key="6">
    <source>
        <dbReference type="ARBA" id="ARBA00022989"/>
    </source>
</evidence>
<feature type="transmembrane region" description="Helical" evidence="8">
    <location>
        <begin position="357"/>
        <end position="376"/>
    </location>
</feature>
<feature type="transmembrane region" description="Helical" evidence="8">
    <location>
        <begin position="86"/>
        <end position="103"/>
    </location>
</feature>
<reference evidence="10 11" key="1">
    <citation type="journal article" date="2016" name="Nat. Commun.">
        <title>Thousands of microbial genomes shed light on interconnected biogeochemical processes in an aquifer system.</title>
        <authorList>
            <person name="Anantharaman K."/>
            <person name="Brown C.T."/>
            <person name="Hug L.A."/>
            <person name="Sharon I."/>
            <person name="Castelle C.J."/>
            <person name="Probst A.J."/>
            <person name="Thomas B.C."/>
            <person name="Singh A."/>
            <person name="Wilkins M.J."/>
            <person name="Karaoz U."/>
            <person name="Brodie E.L."/>
            <person name="Williams K.H."/>
            <person name="Hubbard S.S."/>
            <person name="Banfield J.F."/>
        </authorList>
    </citation>
    <scope>NUCLEOTIDE SEQUENCE [LARGE SCALE GENOMIC DNA]</scope>
</reference>
<sequence>MIKFLKSNIVFISILLLGAFFRFWKISLLPGGLFPDEAANGLDVNSILHGQLQPFYERGNGREALFFYFLALSVALFGRGPWQHHIVSAGFGLAAVVATYFLTKRLFGKNVALLAAFFMAISSYAVTLSRTAFRANTIPFFAALFLFLIIIFFQTRNEKTRIWAATSSGAVLALGFYTYIAFRMMVPLLGVLFLVILFALRGRIEATFLSHRKHLALFVASFLVAFAPLGYYFLTHPGTFVGRAGQVSIFSNDLNQGDITGTLIEVFKKTMSSFFTEGDLNWRHNVSGFAFLPPAVDWLFAAGLIAATLSIFYLLRDSIKKNINPQTLYLSLVALWFWFMMVPEITTAEGIPHGLRLVGVIPAIFILPAWALVKIWEGVKNFPPMASLRYPLLAVFIAGILFYNYQLYFKVAASSPDYYYAFRSDLTIVSDYLQNRDQKNRTYLSLDKFSVQTVDYLTTETNHPYILLDPARTYQVNLKKGDQTVFTQSTLYDRLKFIATHPRARLVRTEKNQFGEIIMLVYEEQ</sequence>
<dbReference type="InterPro" id="IPR050297">
    <property type="entry name" value="LipidA_mod_glycosyltrf_83"/>
</dbReference>
<dbReference type="GO" id="GO:0005886">
    <property type="term" value="C:plasma membrane"/>
    <property type="evidence" value="ECO:0007669"/>
    <property type="project" value="UniProtKB-SubCell"/>
</dbReference>
<keyword evidence="5 8" id="KW-0812">Transmembrane</keyword>
<evidence type="ECO:0000313" key="11">
    <source>
        <dbReference type="Proteomes" id="UP000179106"/>
    </source>
</evidence>
<dbReference type="PANTHER" id="PTHR33908">
    <property type="entry name" value="MANNOSYLTRANSFERASE YKCB-RELATED"/>
    <property type="match status" value="1"/>
</dbReference>
<feature type="transmembrane region" description="Helical" evidence="8">
    <location>
        <begin position="388"/>
        <end position="405"/>
    </location>
</feature>
<evidence type="ECO:0000256" key="5">
    <source>
        <dbReference type="ARBA" id="ARBA00022692"/>
    </source>
</evidence>
<feature type="transmembrane region" description="Helical" evidence="8">
    <location>
        <begin position="110"/>
        <end position="127"/>
    </location>
</feature>
<comment type="caution">
    <text evidence="10">The sequence shown here is derived from an EMBL/GenBank/DDBJ whole genome shotgun (WGS) entry which is preliminary data.</text>
</comment>
<feature type="domain" description="Glycosyltransferase RgtA/B/C/D-like" evidence="9">
    <location>
        <begin position="65"/>
        <end position="229"/>
    </location>
</feature>
<evidence type="ECO:0000256" key="8">
    <source>
        <dbReference type="SAM" id="Phobius"/>
    </source>
</evidence>
<keyword evidence="4" id="KW-0808">Transferase</keyword>
<dbReference type="AlphaFoldDB" id="A0A1G2GQS8"/>
<evidence type="ECO:0000313" key="10">
    <source>
        <dbReference type="EMBL" id="OGZ52542.1"/>
    </source>
</evidence>
<dbReference type="GO" id="GO:0009103">
    <property type="term" value="P:lipopolysaccharide biosynthetic process"/>
    <property type="evidence" value="ECO:0007669"/>
    <property type="project" value="UniProtKB-ARBA"/>
</dbReference>
<evidence type="ECO:0000256" key="4">
    <source>
        <dbReference type="ARBA" id="ARBA00022679"/>
    </source>
</evidence>
<feature type="transmembrane region" description="Helical" evidence="8">
    <location>
        <begin position="162"/>
        <end position="180"/>
    </location>
</feature>